<sequence length="350" mass="38443">MSEPITTVYTTPPTELLTLLNAHLPHSLPLLRRLQFTRFPGGITEHTRILFTAAPGDALISTAEQGSIATEQDEKAALTLLPPEAPVSFTAAYLDLSRGPETELWMFCSLESLPSASGGGGVALDPAGREASASAAQAVALLHEVRRLRDEYRRGQQQQHAELPRRPVLVGTLGAPLRAALLAAGCILPYDSDWDKWVFRLETLPLPALRRVEDAMAREGLRWGRVRREDVPLVLSRTKIPRKERTLVLLPSTTITLDDETPIAWCFLGPDGSLSSLHCEEQYRGRGFAKAVAVKIMLDHLRDYGGDGYCAADVAPDNVQSQGVCRSLGGKILWRSSWSTIDLDRLPEPR</sequence>
<organism evidence="2 3">
    <name type="scientific">Neoarthrinium moseri</name>
    <dbReference type="NCBI Taxonomy" id="1658444"/>
    <lineage>
        <taxon>Eukaryota</taxon>
        <taxon>Fungi</taxon>
        <taxon>Dikarya</taxon>
        <taxon>Ascomycota</taxon>
        <taxon>Pezizomycotina</taxon>
        <taxon>Sordariomycetes</taxon>
        <taxon>Xylariomycetidae</taxon>
        <taxon>Amphisphaeriales</taxon>
        <taxon>Apiosporaceae</taxon>
        <taxon>Neoarthrinium</taxon>
    </lineage>
</organism>
<dbReference type="InterPro" id="IPR013653">
    <property type="entry name" value="GCN5-like_dom"/>
</dbReference>
<dbReference type="OrthoDB" id="61870at2759"/>
<dbReference type="PANTHER" id="PTHR20958:SF6">
    <property type="entry name" value="GLYCINE N-ACYLTRANSFERASE-LIKE PROTEIN"/>
    <property type="match status" value="1"/>
</dbReference>
<keyword evidence="3" id="KW-1185">Reference proteome</keyword>
<dbReference type="AlphaFoldDB" id="A0A9P9WNN5"/>
<protein>
    <recommendedName>
        <fullName evidence="1">GCN5-related N-acetyltransferase Rv2170-like domain-containing protein</fullName>
    </recommendedName>
</protein>
<dbReference type="InterPro" id="IPR016181">
    <property type="entry name" value="Acyl_CoA_acyltransferase"/>
</dbReference>
<dbReference type="Gene3D" id="3.40.630.30">
    <property type="match status" value="1"/>
</dbReference>
<evidence type="ECO:0000313" key="2">
    <source>
        <dbReference type="EMBL" id="KAI1872513.1"/>
    </source>
</evidence>
<dbReference type="PANTHER" id="PTHR20958">
    <property type="entry name" value="GLYCINE N-ACYLTRANSFERASE-LIKE PROTEIN"/>
    <property type="match status" value="1"/>
</dbReference>
<name>A0A9P9WNN5_9PEZI</name>
<feature type="domain" description="GCN5-related N-acetyltransferase Rv2170-like" evidence="1">
    <location>
        <begin position="263"/>
        <end position="338"/>
    </location>
</feature>
<comment type="caution">
    <text evidence="2">The sequence shown here is derived from an EMBL/GenBank/DDBJ whole genome shotgun (WGS) entry which is preliminary data.</text>
</comment>
<evidence type="ECO:0000259" key="1">
    <source>
        <dbReference type="Pfam" id="PF08445"/>
    </source>
</evidence>
<dbReference type="EMBL" id="JAFIMR010000011">
    <property type="protein sequence ID" value="KAI1872513.1"/>
    <property type="molecule type" value="Genomic_DNA"/>
</dbReference>
<gene>
    <name evidence="2" type="ORF">JX265_005393</name>
</gene>
<dbReference type="Pfam" id="PF08445">
    <property type="entry name" value="FR47"/>
    <property type="match status" value="1"/>
</dbReference>
<dbReference type="Proteomes" id="UP000829685">
    <property type="component" value="Unassembled WGS sequence"/>
</dbReference>
<accession>A0A9P9WNN5</accession>
<dbReference type="InterPro" id="IPR053225">
    <property type="entry name" value="Acyl-CoA_N-acyltransferase"/>
</dbReference>
<dbReference type="GO" id="GO:0016747">
    <property type="term" value="F:acyltransferase activity, transferring groups other than amino-acyl groups"/>
    <property type="evidence" value="ECO:0007669"/>
    <property type="project" value="InterPro"/>
</dbReference>
<reference evidence="2" key="1">
    <citation type="submission" date="2021-03" db="EMBL/GenBank/DDBJ databases">
        <title>Revisited historic fungal species revealed as producer of novel bioactive compounds through whole genome sequencing and comparative genomics.</title>
        <authorList>
            <person name="Vignolle G.A."/>
            <person name="Hochenegger N."/>
            <person name="Mach R.L."/>
            <person name="Mach-Aigner A.R."/>
            <person name="Javad Rahimi M."/>
            <person name="Salim K.A."/>
            <person name="Chan C.M."/>
            <person name="Lim L.B.L."/>
            <person name="Cai F."/>
            <person name="Druzhinina I.S."/>
            <person name="U'Ren J.M."/>
            <person name="Derntl C."/>
        </authorList>
    </citation>
    <scope>NUCLEOTIDE SEQUENCE</scope>
    <source>
        <strain evidence="2">TUCIM 5799</strain>
    </source>
</reference>
<evidence type="ECO:0000313" key="3">
    <source>
        <dbReference type="Proteomes" id="UP000829685"/>
    </source>
</evidence>
<dbReference type="SUPFAM" id="SSF55729">
    <property type="entry name" value="Acyl-CoA N-acyltransferases (Nat)"/>
    <property type="match status" value="1"/>
</dbReference>
<proteinExistence type="predicted"/>